<proteinExistence type="predicted"/>
<evidence type="ECO:0000256" key="1">
    <source>
        <dbReference type="SAM" id="Phobius"/>
    </source>
</evidence>
<sequence length="58" mass="6464">KVIARKDGAPPIKPFEQVPAYLGGILLSWVASLNGTWLHMVLVSRTFQKNENFSPILN</sequence>
<keyword evidence="3" id="KW-1185">Reference proteome</keyword>
<dbReference type="Proteomes" id="UP000796761">
    <property type="component" value="Unassembled WGS sequence"/>
</dbReference>
<feature type="non-terminal residue" evidence="2">
    <location>
        <position position="1"/>
    </location>
</feature>
<comment type="caution">
    <text evidence="2">The sequence shown here is derived from an EMBL/GenBank/DDBJ whole genome shotgun (WGS) entry which is preliminary data.</text>
</comment>
<protein>
    <submittedName>
        <fullName evidence="2">Uncharacterized protein</fullName>
    </submittedName>
</protein>
<keyword evidence="1" id="KW-0472">Membrane</keyword>
<reference evidence="2" key="1">
    <citation type="submission" date="2019-04" db="EMBL/GenBank/DDBJ databases">
        <title>Genome assembly of Zosterops borbonicus 15179.</title>
        <authorList>
            <person name="Leroy T."/>
            <person name="Anselmetti Y."/>
            <person name="Tilak M.-K."/>
            <person name="Nabholz B."/>
        </authorList>
    </citation>
    <scope>NUCLEOTIDE SEQUENCE</scope>
    <source>
        <strain evidence="2">HGM_15179</strain>
        <tissue evidence="2">Muscle</tissue>
    </source>
</reference>
<dbReference type="AlphaFoldDB" id="A0A8K1G2E9"/>
<evidence type="ECO:0000313" key="3">
    <source>
        <dbReference type="Proteomes" id="UP000796761"/>
    </source>
</evidence>
<organism evidence="2 3">
    <name type="scientific">Zosterops borbonicus</name>
    <dbReference type="NCBI Taxonomy" id="364589"/>
    <lineage>
        <taxon>Eukaryota</taxon>
        <taxon>Metazoa</taxon>
        <taxon>Chordata</taxon>
        <taxon>Craniata</taxon>
        <taxon>Vertebrata</taxon>
        <taxon>Euteleostomi</taxon>
        <taxon>Archelosauria</taxon>
        <taxon>Archosauria</taxon>
        <taxon>Dinosauria</taxon>
        <taxon>Saurischia</taxon>
        <taxon>Theropoda</taxon>
        <taxon>Coelurosauria</taxon>
        <taxon>Aves</taxon>
        <taxon>Neognathae</taxon>
        <taxon>Neoaves</taxon>
        <taxon>Telluraves</taxon>
        <taxon>Australaves</taxon>
        <taxon>Passeriformes</taxon>
        <taxon>Sylvioidea</taxon>
        <taxon>Zosteropidae</taxon>
        <taxon>Zosterops</taxon>
    </lineage>
</organism>
<evidence type="ECO:0000313" key="2">
    <source>
        <dbReference type="EMBL" id="TRZ10436.1"/>
    </source>
</evidence>
<keyword evidence="1" id="KW-0812">Transmembrane</keyword>
<feature type="transmembrane region" description="Helical" evidence="1">
    <location>
        <begin position="20"/>
        <end position="43"/>
    </location>
</feature>
<dbReference type="EMBL" id="SWJQ01000866">
    <property type="protein sequence ID" value="TRZ10436.1"/>
    <property type="molecule type" value="Genomic_DNA"/>
</dbReference>
<gene>
    <name evidence="2" type="ORF">HGM15179_016671</name>
</gene>
<accession>A0A8K1G2E9</accession>
<name>A0A8K1G2E9_9PASS</name>
<keyword evidence="1" id="KW-1133">Transmembrane helix</keyword>